<dbReference type="Proteomes" id="UP001177260">
    <property type="component" value="Unassembled WGS sequence"/>
</dbReference>
<gene>
    <name evidence="1" type="ORF">N8T08_004613</name>
</gene>
<protein>
    <submittedName>
        <fullName evidence="1">Uncharacterized protein</fullName>
    </submittedName>
</protein>
<sequence length="525" mass="60807">MRQDLAGRFTCVVNLDDHDNKEIKRAVLPKTEADYEKTLEIFDRFLELHPTARSPPDIQTYKAFLEFVARNTDGRIEEKPVPDTIEGFRRHFEAGLARNRDFHVPQSMSTTMKEYIISDLANKLGLPNVEKPKDGFSPNDLLVLKTQLWCRDFKEYRGCYPDRSRVQLSASILLYCFSSARTGEVHESTARRSVARQKKSNDEDSVLRANVMAACYKHFVLTIELVDQTPMLVLTYSREYIKGYWRMKRWELPVHAFYEVYREEVPLFFNFILFMLPLFSGDRAFLQYNSCSEILDAVDSIKLTDLATRDNHIISVIHFRDDLLDVPIFRPFDELDCERSTGRAKGADAFGKEFADLGHRSGHSRNVTAHKKYSQAARMKQAGHVEPRTFGRSYAHPVCEVDGPATYLNIASRHEHIQNRRSMGLYRKTNLWQSLPAKAEFEFQERDDVMALDKESTSLKKQLESVNDLGTAQEIRLQCRRVKNQKDKLYLEELKRQRHLQQNSQGGNSIRTDNGFICIVACQTH</sequence>
<reference evidence="1 2" key="1">
    <citation type="journal article" date="2023" name="ACS Omega">
        <title>Identification of the Neoaspergillic Acid Biosynthesis Gene Cluster by Establishing an In Vitro CRISPR-Ribonucleoprotein Genetic System in Aspergillus melleus.</title>
        <authorList>
            <person name="Yuan B."/>
            <person name="Grau M.F."/>
            <person name="Murata R.M."/>
            <person name="Torok T."/>
            <person name="Venkateswaran K."/>
            <person name="Stajich J.E."/>
            <person name="Wang C.C.C."/>
        </authorList>
    </citation>
    <scope>NUCLEOTIDE SEQUENCE [LARGE SCALE GENOMIC DNA]</scope>
    <source>
        <strain evidence="1 2">IMV 1140</strain>
    </source>
</reference>
<organism evidence="1 2">
    <name type="scientific">Aspergillus melleus</name>
    <dbReference type="NCBI Taxonomy" id="138277"/>
    <lineage>
        <taxon>Eukaryota</taxon>
        <taxon>Fungi</taxon>
        <taxon>Dikarya</taxon>
        <taxon>Ascomycota</taxon>
        <taxon>Pezizomycotina</taxon>
        <taxon>Eurotiomycetes</taxon>
        <taxon>Eurotiomycetidae</taxon>
        <taxon>Eurotiales</taxon>
        <taxon>Aspergillaceae</taxon>
        <taxon>Aspergillus</taxon>
        <taxon>Aspergillus subgen. Circumdati</taxon>
    </lineage>
</organism>
<comment type="caution">
    <text evidence="1">The sequence shown here is derived from an EMBL/GenBank/DDBJ whole genome shotgun (WGS) entry which is preliminary data.</text>
</comment>
<evidence type="ECO:0000313" key="2">
    <source>
        <dbReference type="Proteomes" id="UP001177260"/>
    </source>
</evidence>
<name>A0ACC3B4N3_9EURO</name>
<keyword evidence="2" id="KW-1185">Reference proteome</keyword>
<evidence type="ECO:0000313" key="1">
    <source>
        <dbReference type="EMBL" id="KAK1145180.1"/>
    </source>
</evidence>
<accession>A0ACC3B4N3</accession>
<proteinExistence type="predicted"/>
<dbReference type="EMBL" id="JAOPJF010000026">
    <property type="protein sequence ID" value="KAK1145180.1"/>
    <property type="molecule type" value="Genomic_DNA"/>
</dbReference>